<dbReference type="EMBL" id="GIBP01005149">
    <property type="protein sequence ID" value="NDV34118.1"/>
    <property type="molecule type" value="Transcribed_RNA"/>
</dbReference>
<evidence type="ECO:0000313" key="7">
    <source>
        <dbReference type="EMBL" id="NDV34118.1"/>
    </source>
</evidence>
<dbReference type="GO" id="GO:0006412">
    <property type="term" value="P:translation"/>
    <property type="evidence" value="ECO:0007669"/>
    <property type="project" value="InterPro"/>
</dbReference>
<proteinExistence type="inferred from homology"/>
<accession>A0A6B2LBL9</accession>
<protein>
    <recommendedName>
        <fullName evidence="4">40S ribosomal protein S3</fullName>
    </recommendedName>
</protein>
<dbReference type="GO" id="GO:0003735">
    <property type="term" value="F:structural constituent of ribosome"/>
    <property type="evidence" value="ECO:0007669"/>
    <property type="project" value="InterPro"/>
</dbReference>
<evidence type="ECO:0000256" key="1">
    <source>
        <dbReference type="ARBA" id="ARBA00010761"/>
    </source>
</evidence>
<evidence type="ECO:0000256" key="2">
    <source>
        <dbReference type="ARBA" id="ARBA00022980"/>
    </source>
</evidence>
<dbReference type="PANTHER" id="PTHR11760:SF32">
    <property type="entry name" value="SMALL RIBOSOMAL SUBUNIT PROTEIN US3"/>
    <property type="match status" value="1"/>
</dbReference>
<dbReference type="GO" id="GO:0022627">
    <property type="term" value="C:cytosolic small ribosomal subunit"/>
    <property type="evidence" value="ECO:0007669"/>
    <property type="project" value="TreeGrafter"/>
</dbReference>
<dbReference type="Gene3D" id="3.30.1140.32">
    <property type="entry name" value="Ribosomal protein S3, C-terminal domain"/>
    <property type="match status" value="1"/>
</dbReference>
<dbReference type="SUPFAM" id="SSF54821">
    <property type="entry name" value="Ribosomal protein S3 C-terminal domain"/>
    <property type="match status" value="1"/>
</dbReference>
<reference evidence="7" key="1">
    <citation type="journal article" date="2020" name="J. Eukaryot. Microbiol.">
        <title>De novo Sequencing, Assembly and Annotation of the Transcriptome for the Free-Living Testate Amoeba Arcella intermedia.</title>
        <authorList>
            <person name="Ribeiro G.M."/>
            <person name="Porfirio-Sousa A.L."/>
            <person name="Maurer-Alcala X.X."/>
            <person name="Katz L.A."/>
            <person name="Lahr D.J.G."/>
        </authorList>
    </citation>
    <scope>NUCLEOTIDE SEQUENCE</scope>
</reference>
<sequence length="225" mass="24358">MLSPVVQAESLMFKILCGLSVERAANGVVRCIMENGARGVEVVLSGKLKGQRAKAQVFKDGYQLISAGDEAKVHVVCGKSHARLRSGVVGIKVKIFLPEDGKRIRKDVVKVLQPPTPKEHPLTFSYTGFKPLPPGWTPQANQTEKKKKKKKTQDPAAADTKKKDKKPKAAKPAAKPAQPIPQAREPTPHPAPSADRPAPIRGGRMGGRMPRPRRGGFGRSAPSFE</sequence>
<dbReference type="InterPro" id="IPR036419">
    <property type="entry name" value="Ribosomal_S3_C_sf"/>
</dbReference>
<comment type="similarity">
    <text evidence="1">Belongs to the universal ribosomal protein uS3 family.</text>
</comment>
<feature type="region of interest" description="Disordered" evidence="5">
    <location>
        <begin position="112"/>
        <end position="225"/>
    </location>
</feature>
<dbReference type="GO" id="GO:0005634">
    <property type="term" value="C:nucleus"/>
    <property type="evidence" value="ECO:0007669"/>
    <property type="project" value="TreeGrafter"/>
</dbReference>
<dbReference type="InterPro" id="IPR057258">
    <property type="entry name" value="Ribosomal_uS3"/>
</dbReference>
<evidence type="ECO:0000256" key="3">
    <source>
        <dbReference type="ARBA" id="ARBA00023274"/>
    </source>
</evidence>
<name>A0A6B2LBL9_9EUKA</name>
<dbReference type="AlphaFoldDB" id="A0A6B2LBL9"/>
<feature type="domain" description="Small ribosomal subunit protein uS3 C-terminal" evidence="6">
    <location>
        <begin position="14"/>
        <end position="95"/>
    </location>
</feature>
<evidence type="ECO:0000256" key="4">
    <source>
        <dbReference type="ARBA" id="ARBA00035408"/>
    </source>
</evidence>
<dbReference type="PANTHER" id="PTHR11760">
    <property type="entry name" value="30S/40S RIBOSOMAL PROTEIN S3"/>
    <property type="match status" value="1"/>
</dbReference>
<evidence type="ECO:0000259" key="6">
    <source>
        <dbReference type="Pfam" id="PF00189"/>
    </source>
</evidence>
<dbReference type="InterPro" id="IPR001351">
    <property type="entry name" value="Ribosomal_uS3_C"/>
</dbReference>
<dbReference type="Pfam" id="PF00189">
    <property type="entry name" value="Ribosomal_S3_C"/>
    <property type="match status" value="1"/>
</dbReference>
<keyword evidence="2" id="KW-0689">Ribosomal protein</keyword>
<keyword evidence="3" id="KW-0687">Ribonucleoprotein</keyword>
<organism evidence="7">
    <name type="scientific">Arcella intermedia</name>
    <dbReference type="NCBI Taxonomy" id="1963864"/>
    <lineage>
        <taxon>Eukaryota</taxon>
        <taxon>Amoebozoa</taxon>
        <taxon>Tubulinea</taxon>
        <taxon>Elardia</taxon>
        <taxon>Arcellinida</taxon>
        <taxon>Sphaerothecina</taxon>
        <taxon>Arcellidae</taxon>
        <taxon>Arcella</taxon>
    </lineage>
</organism>
<evidence type="ECO:0000256" key="5">
    <source>
        <dbReference type="SAM" id="MobiDB-lite"/>
    </source>
</evidence>